<evidence type="ECO:0000313" key="2">
    <source>
        <dbReference type="EMBL" id="AKH47748.1"/>
    </source>
</evidence>
<keyword evidence="1" id="KW-0812">Transmembrane</keyword>
<protein>
    <submittedName>
        <fullName evidence="2">Uncharacterized protein</fullName>
    </submittedName>
</protein>
<proteinExistence type="predicted"/>
<keyword evidence="1" id="KW-0472">Membrane</keyword>
<feature type="transmembrane region" description="Helical" evidence="1">
    <location>
        <begin position="21"/>
        <end position="39"/>
    </location>
</feature>
<dbReference type="EMBL" id="KR029597">
    <property type="protein sequence ID" value="AKH47748.1"/>
    <property type="molecule type" value="Genomic_DNA"/>
</dbReference>
<sequence length="53" mass="6353">MLLIYALNFIVITTKCGRIRTFSMMILCFGVQFMMNLYLRYRITLIFYCNPNS</sequence>
<name>A0A0F7L870_9VIRU</name>
<organism evidence="2">
    <name type="scientific">uncultured marine virus</name>
    <dbReference type="NCBI Taxonomy" id="186617"/>
    <lineage>
        <taxon>Viruses</taxon>
        <taxon>environmental samples</taxon>
    </lineage>
</organism>
<reference evidence="2" key="2">
    <citation type="submission" date="2015-03" db="EMBL/GenBank/DDBJ databases">
        <authorList>
            <person name="Chow C.-E.T."/>
            <person name="Winget D.M."/>
            <person name="White R.A.III."/>
            <person name="Hallam S.J."/>
            <person name="Suttle C.A."/>
        </authorList>
    </citation>
    <scope>NUCLEOTIDE SEQUENCE</scope>
    <source>
        <strain evidence="2">Oxic1_2</strain>
    </source>
</reference>
<evidence type="ECO:0000256" key="1">
    <source>
        <dbReference type="SAM" id="Phobius"/>
    </source>
</evidence>
<reference evidence="2" key="1">
    <citation type="journal article" date="2015" name="Front. Microbiol.">
        <title>Combining genomic sequencing methods to explore viral diversity and reveal potential virus-host interactions.</title>
        <authorList>
            <person name="Chow C.E."/>
            <person name="Winget D.M."/>
            <person name="White R.A.III."/>
            <person name="Hallam S.J."/>
            <person name="Suttle C.A."/>
        </authorList>
    </citation>
    <scope>NUCLEOTIDE SEQUENCE</scope>
    <source>
        <strain evidence="2">Oxic1_2</strain>
    </source>
</reference>
<keyword evidence="1" id="KW-1133">Transmembrane helix</keyword>
<accession>A0A0F7L870</accession>